<evidence type="ECO:0000256" key="4">
    <source>
        <dbReference type="ARBA" id="ARBA00022989"/>
    </source>
</evidence>
<keyword evidence="8" id="KW-0378">Hydrolase</keyword>
<dbReference type="InterPro" id="IPR050710">
    <property type="entry name" value="Band7/mec-2_domain"/>
</dbReference>
<dbReference type="GO" id="GO:0008233">
    <property type="term" value="F:peptidase activity"/>
    <property type="evidence" value="ECO:0007669"/>
    <property type="project" value="UniProtKB-KW"/>
</dbReference>
<keyword evidence="8" id="KW-0645">Protease</keyword>
<dbReference type="PANTHER" id="PTHR43327">
    <property type="entry name" value="STOMATIN-LIKE PROTEIN 2, MITOCHONDRIAL"/>
    <property type="match status" value="1"/>
</dbReference>
<evidence type="ECO:0000259" key="7">
    <source>
        <dbReference type="SMART" id="SM00244"/>
    </source>
</evidence>
<keyword evidence="4" id="KW-1133">Transmembrane helix</keyword>
<feature type="region of interest" description="Disordered" evidence="6">
    <location>
        <begin position="1"/>
        <end position="108"/>
    </location>
</feature>
<protein>
    <submittedName>
        <fullName evidence="8">Protease modulator HflK</fullName>
    </submittedName>
</protein>
<comment type="caution">
    <text evidence="8">The sequence shown here is derived from an EMBL/GenBank/DDBJ whole genome shotgun (WGS) entry which is preliminary data.</text>
</comment>
<evidence type="ECO:0000256" key="2">
    <source>
        <dbReference type="ARBA" id="ARBA00006971"/>
    </source>
</evidence>
<comment type="subcellular location">
    <subcellularLocation>
        <location evidence="1">Membrane</location>
        <topology evidence="1">Single-pass membrane protein</topology>
    </subcellularLocation>
</comment>
<dbReference type="InterPro" id="IPR036013">
    <property type="entry name" value="Band_7/SPFH_dom_sf"/>
</dbReference>
<dbReference type="Gene3D" id="3.30.479.30">
    <property type="entry name" value="Band 7 domain"/>
    <property type="match status" value="1"/>
</dbReference>
<dbReference type="InterPro" id="IPR001107">
    <property type="entry name" value="Band_7"/>
</dbReference>
<evidence type="ECO:0000313" key="8">
    <source>
        <dbReference type="EMBL" id="MFC3100075.1"/>
    </source>
</evidence>
<comment type="similarity">
    <text evidence="2">Belongs to the band 7/mec-2 family. HflK subfamily.</text>
</comment>
<evidence type="ECO:0000313" key="9">
    <source>
        <dbReference type="Proteomes" id="UP001595378"/>
    </source>
</evidence>
<dbReference type="GO" id="GO:0006508">
    <property type="term" value="P:proteolysis"/>
    <property type="evidence" value="ECO:0007669"/>
    <property type="project" value="UniProtKB-KW"/>
</dbReference>
<dbReference type="CDD" id="cd03404">
    <property type="entry name" value="SPFH_HflK"/>
    <property type="match status" value="1"/>
</dbReference>
<dbReference type="PANTHER" id="PTHR43327:SF2">
    <property type="entry name" value="MODULATOR OF FTSH PROTEASE HFLK"/>
    <property type="match status" value="1"/>
</dbReference>
<organism evidence="8 9">
    <name type="scientific">Alteraurantiacibacter lauratis</name>
    <dbReference type="NCBI Taxonomy" id="2054627"/>
    <lineage>
        <taxon>Bacteria</taxon>
        <taxon>Pseudomonadati</taxon>
        <taxon>Pseudomonadota</taxon>
        <taxon>Alphaproteobacteria</taxon>
        <taxon>Sphingomonadales</taxon>
        <taxon>Erythrobacteraceae</taxon>
        <taxon>Alteraurantiacibacter</taxon>
    </lineage>
</organism>
<evidence type="ECO:0000256" key="6">
    <source>
        <dbReference type="SAM" id="MobiDB-lite"/>
    </source>
</evidence>
<evidence type="ECO:0000256" key="3">
    <source>
        <dbReference type="ARBA" id="ARBA00022692"/>
    </source>
</evidence>
<evidence type="ECO:0000256" key="1">
    <source>
        <dbReference type="ARBA" id="ARBA00004167"/>
    </source>
</evidence>
<name>A0ABV7EDX6_9SPHN</name>
<dbReference type="SMART" id="SM00244">
    <property type="entry name" value="PHB"/>
    <property type="match status" value="1"/>
</dbReference>
<dbReference type="RefSeq" id="WP_336917877.1">
    <property type="nucleotide sequence ID" value="NZ_JBANRN010000003.1"/>
</dbReference>
<dbReference type="EMBL" id="JBHRSU010000004">
    <property type="protein sequence ID" value="MFC3100075.1"/>
    <property type="molecule type" value="Genomic_DNA"/>
</dbReference>
<keyword evidence="9" id="KW-1185">Reference proteome</keyword>
<dbReference type="InterPro" id="IPR010201">
    <property type="entry name" value="HflK"/>
</dbReference>
<feature type="compositionally biased region" description="Basic and acidic residues" evidence="6">
    <location>
        <begin position="76"/>
        <end position="91"/>
    </location>
</feature>
<keyword evidence="5" id="KW-0472">Membrane</keyword>
<keyword evidence="3" id="KW-0812">Transmembrane</keyword>
<reference evidence="9" key="1">
    <citation type="journal article" date="2019" name="Int. J. Syst. Evol. Microbiol.">
        <title>The Global Catalogue of Microorganisms (GCM) 10K type strain sequencing project: providing services to taxonomists for standard genome sequencing and annotation.</title>
        <authorList>
            <consortium name="The Broad Institute Genomics Platform"/>
            <consortium name="The Broad Institute Genome Sequencing Center for Infectious Disease"/>
            <person name="Wu L."/>
            <person name="Ma J."/>
        </authorList>
    </citation>
    <scope>NUCLEOTIDE SEQUENCE [LARGE SCALE GENOMIC DNA]</scope>
    <source>
        <strain evidence="9">KCTC 52606</strain>
    </source>
</reference>
<evidence type="ECO:0000256" key="5">
    <source>
        <dbReference type="ARBA" id="ARBA00023136"/>
    </source>
</evidence>
<dbReference type="Pfam" id="PF01145">
    <property type="entry name" value="Band_7"/>
    <property type="match status" value="1"/>
</dbReference>
<dbReference type="SUPFAM" id="SSF117892">
    <property type="entry name" value="Band 7/SPFH domain"/>
    <property type="match status" value="1"/>
</dbReference>
<dbReference type="Proteomes" id="UP001595378">
    <property type="component" value="Unassembled WGS sequence"/>
</dbReference>
<feature type="domain" description="Band 7" evidence="7">
    <location>
        <begin position="130"/>
        <end position="298"/>
    </location>
</feature>
<proteinExistence type="inferred from homology"/>
<sequence>MAGKRNPWGGSGSGGNDGGKDGSEPEAGASGKPGSAGGSGEGLKGEGKPPRGPRNPWLPGGGSEGPADGQPPRRSASIEDLFKQRGPEGPRRSGGGGPRGPNFRMPQRPGGGSWLPLALGAVAAVWLFVSSVHFIQPREQAVVTWLGGRFSHTLNPGTNFTMPWPIHVVDVENVSEIRIERIPAGNEEKLILTADQNLVNLSYLIRWNISDLALYRFQLSDPNETLLEVGEAAMRAAVAEQDLDTVLTGEGRATIEGQVRRNMQGILDAFRAGIQVQGVEIARTDAPSQVIEAFNDVLAARQNAERNLNDARRYEQQLLAQAQGDATAFNNIYEEYRLAPEVTRRRLYYETMENVLANTDKTIVEATGVTPYLPLPELRRRAAASAAAAAAPAAPVTGGQ</sequence>
<gene>
    <name evidence="8" type="ORF">ACFODK_04140</name>
</gene>
<accession>A0ABV7EDX6</accession>